<keyword evidence="1" id="KW-0677">Repeat</keyword>
<dbReference type="InterPro" id="IPR050611">
    <property type="entry name" value="ABCF"/>
</dbReference>
<feature type="domain" description="ABC transporter" evidence="4">
    <location>
        <begin position="283"/>
        <end position="499"/>
    </location>
</feature>
<organism evidence="5 6">
    <name type="scientific">Candidatus Brocadia carolinensis</name>
    <dbReference type="NCBI Taxonomy" id="1004156"/>
    <lineage>
        <taxon>Bacteria</taxon>
        <taxon>Pseudomonadati</taxon>
        <taxon>Planctomycetota</taxon>
        <taxon>Candidatus Brocadiia</taxon>
        <taxon>Candidatus Brocadiales</taxon>
        <taxon>Candidatus Brocadiaceae</taxon>
        <taxon>Candidatus Brocadia</taxon>
    </lineage>
</organism>
<dbReference type="Proteomes" id="UP000189681">
    <property type="component" value="Unassembled WGS sequence"/>
</dbReference>
<dbReference type="Pfam" id="PF12848">
    <property type="entry name" value="ABC_tran_Xtn"/>
    <property type="match status" value="1"/>
</dbReference>
<dbReference type="InterPro" id="IPR032781">
    <property type="entry name" value="ABC_tran_Xtn"/>
</dbReference>
<keyword evidence="2" id="KW-0547">Nucleotide-binding</keyword>
<evidence type="ECO:0000313" key="6">
    <source>
        <dbReference type="Proteomes" id="UP000189681"/>
    </source>
</evidence>
<dbReference type="InterPro" id="IPR027417">
    <property type="entry name" value="P-loop_NTPase"/>
</dbReference>
<dbReference type="CDD" id="cd03221">
    <property type="entry name" value="ABCF_EF-3"/>
    <property type="match status" value="2"/>
</dbReference>
<dbReference type="InterPro" id="IPR003593">
    <property type="entry name" value="AAA+_ATPase"/>
</dbReference>
<evidence type="ECO:0000256" key="1">
    <source>
        <dbReference type="ARBA" id="ARBA00022737"/>
    </source>
</evidence>
<keyword evidence="3 5" id="KW-0067">ATP-binding</keyword>
<dbReference type="GO" id="GO:0005524">
    <property type="term" value="F:ATP binding"/>
    <property type="evidence" value="ECO:0007669"/>
    <property type="project" value="UniProtKB-KW"/>
</dbReference>
<dbReference type="AlphaFoldDB" id="A0A1V4AS13"/>
<protein>
    <submittedName>
        <fullName evidence="5">ABC transporter ATP-binding protein</fullName>
    </submittedName>
</protein>
<feature type="domain" description="ABC transporter" evidence="4">
    <location>
        <begin position="2"/>
        <end position="216"/>
    </location>
</feature>
<evidence type="ECO:0000259" key="4">
    <source>
        <dbReference type="PROSITE" id="PS50893"/>
    </source>
</evidence>
<dbReference type="GO" id="GO:0016887">
    <property type="term" value="F:ATP hydrolysis activity"/>
    <property type="evidence" value="ECO:0007669"/>
    <property type="project" value="InterPro"/>
</dbReference>
<dbReference type="InterPro" id="IPR017871">
    <property type="entry name" value="ABC_transporter-like_CS"/>
</dbReference>
<accession>A0A1V4AS13</accession>
<dbReference type="SMART" id="SM00382">
    <property type="entry name" value="AAA"/>
    <property type="match status" value="2"/>
</dbReference>
<dbReference type="PROSITE" id="PS00211">
    <property type="entry name" value="ABC_TRANSPORTER_1"/>
    <property type="match status" value="1"/>
</dbReference>
<dbReference type="PROSITE" id="PS50893">
    <property type="entry name" value="ABC_TRANSPORTER_2"/>
    <property type="match status" value="2"/>
</dbReference>
<sequence>MIQISNLTKSYGKQALYNNVTLSIGPREKVGFVGRNGSGKSTLFRLILKEEQPDSGIISIPKGYKIGTLEQHLKFTRKTVLDEVATALSEDEIYDHWKVEKILFGLGFTEPDMEKPPEGFSGGYQIRMNLAKLLVQNPHMLLLDEPTNYLDIVSLRWLKDWLRAFQGEVIIITHDRGFMDEVTTHTMGVVRRQIRKLKGDTITFFETLDHEAEIHEKTRVHQEKRIKEIEEFVARNLARASTAGRAQSRLKLLDKMERIEKLDHDAMLAFRFNHVKCPGKVVMEACNLSFSYNGNPDNALFKDLTFTVEAHDRIAIIGKNGKGKSTLLNLLAGEIKPLSGGISTHPATKIGHFGQTNIQRLNLECNVLDELNRSNPSLNNQRLRSLAGAMMFPGDAAEKKIRVLSGGERSRVLLGKILANPTNLLLLDEPTNHLDMESIEELTEQLDEYEGSVILVTHSEMILRDIVTKLIVFNKENAQLFLGTYDDFLENIGWDDGKC</sequence>
<comment type="caution">
    <text evidence="5">The sequence shown here is derived from an EMBL/GenBank/DDBJ whole genome shotgun (WGS) entry which is preliminary data.</text>
</comment>
<dbReference type="Pfam" id="PF00005">
    <property type="entry name" value="ABC_tran"/>
    <property type="match status" value="2"/>
</dbReference>
<evidence type="ECO:0000256" key="2">
    <source>
        <dbReference type="ARBA" id="ARBA00022741"/>
    </source>
</evidence>
<dbReference type="Gene3D" id="3.40.50.300">
    <property type="entry name" value="P-loop containing nucleotide triphosphate hydrolases"/>
    <property type="match status" value="2"/>
</dbReference>
<dbReference type="PANTHER" id="PTHR19211:SF14">
    <property type="entry name" value="ATP-BINDING CASSETTE SUB-FAMILY F MEMBER 1"/>
    <property type="match status" value="1"/>
</dbReference>
<gene>
    <name evidence="5" type="ORF">AYP45_11570</name>
</gene>
<dbReference type="STRING" id="1004156.AYP45_11570"/>
<reference evidence="5 6" key="1">
    <citation type="journal article" date="2017" name="Water Res.">
        <title>Discovery and metagenomic analysis of an anammox bacterial enrichment related to Candidatus "Brocadia caroliniensis" in a full-scale glycerol-fed nitritation-denitritation separate centrate treatment process.</title>
        <authorList>
            <person name="Park H."/>
            <person name="Brotto A.C."/>
            <person name="van Loosdrecht M.C."/>
            <person name="Chandran K."/>
        </authorList>
    </citation>
    <scope>NUCLEOTIDE SEQUENCE [LARGE SCALE GENOMIC DNA]</scope>
    <source>
        <strain evidence="5">26THWARD</strain>
    </source>
</reference>
<evidence type="ECO:0000256" key="3">
    <source>
        <dbReference type="ARBA" id="ARBA00022840"/>
    </source>
</evidence>
<dbReference type="EMBL" id="AYTS01000107">
    <property type="protein sequence ID" value="OOP55919.1"/>
    <property type="molecule type" value="Genomic_DNA"/>
</dbReference>
<evidence type="ECO:0000313" key="5">
    <source>
        <dbReference type="EMBL" id="OOP55919.1"/>
    </source>
</evidence>
<dbReference type="InterPro" id="IPR003439">
    <property type="entry name" value="ABC_transporter-like_ATP-bd"/>
</dbReference>
<proteinExistence type="predicted"/>
<dbReference type="SUPFAM" id="SSF52540">
    <property type="entry name" value="P-loop containing nucleoside triphosphate hydrolases"/>
    <property type="match status" value="2"/>
</dbReference>
<name>A0A1V4AS13_9BACT</name>
<dbReference type="PANTHER" id="PTHR19211">
    <property type="entry name" value="ATP-BINDING TRANSPORT PROTEIN-RELATED"/>
    <property type="match status" value="1"/>
</dbReference>